<dbReference type="EMBL" id="JAJFZP010000004">
    <property type="protein sequence ID" value="MCC3268414.1"/>
    <property type="molecule type" value="Genomic_DNA"/>
</dbReference>
<protein>
    <recommendedName>
        <fullName evidence="4">Type II secretion system protein GspF domain-containing protein</fullName>
    </recommendedName>
</protein>
<accession>A0A9X1M120</accession>
<feature type="compositionally biased region" description="Basic residues" evidence="1">
    <location>
        <begin position="45"/>
        <end position="56"/>
    </location>
</feature>
<dbReference type="AlphaFoldDB" id="A0A9X1M120"/>
<proteinExistence type="predicted"/>
<dbReference type="PANTHER" id="PTHR35007:SF4">
    <property type="entry name" value="CONSERVED TRANSMEMBRANE PROTEIN-RELATED"/>
    <property type="match status" value="1"/>
</dbReference>
<name>A0A9X1M120_9MICC</name>
<sequence>MTGLWIAVLLGLSAVLLLPPSRTPVQLSPVAGLRASEQGRPGTGHPRRSILRRLPRSRPDPALQDAPLLIHQLTGLLTAGRAPHQLWADAASLYFDDYFDDGRGRAGSMAAQVLPVLDAAAQATSLGLSPVPVFRVAAQSVTGATGTGRQGHGSRSAESLTGLWTELAACVCVSERSGAPLAGVLGRYAAQLERGLDHQAARETAMAGPQATVRLLTWLPVGGLGLGYLLGADPVGVLLGSPAGWLAGAAGVALSLVGRFWSRALVRQAAGT</sequence>
<dbReference type="Proteomes" id="UP001139264">
    <property type="component" value="Unassembled WGS sequence"/>
</dbReference>
<evidence type="ECO:0000313" key="3">
    <source>
        <dbReference type="Proteomes" id="UP001139264"/>
    </source>
</evidence>
<organism evidence="2 3">
    <name type="scientific">Arthrobacter gengyunqii</name>
    <dbReference type="NCBI Taxonomy" id="2886940"/>
    <lineage>
        <taxon>Bacteria</taxon>
        <taxon>Bacillati</taxon>
        <taxon>Actinomycetota</taxon>
        <taxon>Actinomycetes</taxon>
        <taxon>Micrococcales</taxon>
        <taxon>Micrococcaceae</taxon>
        <taxon>Arthrobacter</taxon>
    </lineage>
</organism>
<evidence type="ECO:0000256" key="1">
    <source>
        <dbReference type="SAM" id="MobiDB-lite"/>
    </source>
</evidence>
<reference evidence="2" key="1">
    <citation type="submission" date="2021-10" db="EMBL/GenBank/DDBJ databases">
        <title>Novel species in genus Arthrobacter.</title>
        <authorList>
            <person name="Liu Y."/>
        </authorList>
    </citation>
    <scope>NUCLEOTIDE SEQUENCE</scope>
    <source>
        <strain evidence="2">Zg-Y809</strain>
    </source>
</reference>
<evidence type="ECO:0000313" key="2">
    <source>
        <dbReference type="EMBL" id="MCC3268414.1"/>
    </source>
</evidence>
<evidence type="ECO:0008006" key="4">
    <source>
        <dbReference type="Google" id="ProtNLM"/>
    </source>
</evidence>
<dbReference type="RefSeq" id="WP_227906941.1">
    <property type="nucleotide sequence ID" value="NZ_CP095461.1"/>
</dbReference>
<feature type="region of interest" description="Disordered" evidence="1">
    <location>
        <begin position="32"/>
        <end position="59"/>
    </location>
</feature>
<dbReference type="PANTHER" id="PTHR35007">
    <property type="entry name" value="INTEGRAL MEMBRANE PROTEIN-RELATED"/>
    <property type="match status" value="1"/>
</dbReference>
<comment type="caution">
    <text evidence="2">The sequence shown here is derived from an EMBL/GenBank/DDBJ whole genome shotgun (WGS) entry which is preliminary data.</text>
</comment>
<gene>
    <name evidence="2" type="ORF">LJ751_03420</name>
</gene>